<evidence type="ECO:0008006" key="3">
    <source>
        <dbReference type="Google" id="ProtNLM"/>
    </source>
</evidence>
<sequence>MTRLTFGVSESCFAAIMSAKQNAVDHCSEFPSAAKIVRKSFYVDDGLIGADGIDEAIELRKEMLAFFSHGFLLSKVFDAIGPVFTCCHQNKDTFATTLEANLDWDDLVARSISKVWCSFSSLSCQFYTASVHCLQVISHTQSLHFTDDYTPVSHSTSPSSTLLTAPHCKTNTTHSKTDSTCSDTNTNCSETRSDTNVTRSGRCVHFPDPLNV</sequence>
<feature type="region of interest" description="Disordered" evidence="1">
    <location>
        <begin position="171"/>
        <end position="193"/>
    </location>
</feature>
<proteinExistence type="predicted"/>
<evidence type="ECO:0000256" key="1">
    <source>
        <dbReference type="SAM" id="MobiDB-lite"/>
    </source>
</evidence>
<name>A0A1X7VK90_AMPQE</name>
<reference evidence="2" key="1">
    <citation type="submission" date="2017-05" db="UniProtKB">
        <authorList>
            <consortium name="EnsemblMetazoa"/>
        </authorList>
    </citation>
    <scope>IDENTIFICATION</scope>
</reference>
<dbReference type="EnsemblMetazoa" id="Aqu2.1.40442_001">
    <property type="protein sequence ID" value="Aqu2.1.40442_001"/>
    <property type="gene ID" value="Aqu2.1.40442"/>
</dbReference>
<accession>A0A1X7VK90</accession>
<protein>
    <recommendedName>
        <fullName evidence="3">Reverse transcriptase domain-containing protein</fullName>
    </recommendedName>
</protein>
<dbReference type="AlphaFoldDB" id="A0A1X7VK90"/>
<dbReference type="InParanoid" id="A0A1X7VK90"/>
<organism evidence="2">
    <name type="scientific">Amphimedon queenslandica</name>
    <name type="common">Sponge</name>
    <dbReference type="NCBI Taxonomy" id="400682"/>
    <lineage>
        <taxon>Eukaryota</taxon>
        <taxon>Metazoa</taxon>
        <taxon>Porifera</taxon>
        <taxon>Demospongiae</taxon>
        <taxon>Heteroscleromorpha</taxon>
        <taxon>Haplosclerida</taxon>
        <taxon>Niphatidae</taxon>
        <taxon>Amphimedon</taxon>
    </lineage>
</organism>
<evidence type="ECO:0000313" key="2">
    <source>
        <dbReference type="EnsemblMetazoa" id="Aqu2.1.40442_001"/>
    </source>
</evidence>